<feature type="transmembrane region" description="Helical" evidence="1">
    <location>
        <begin position="34"/>
        <end position="57"/>
    </location>
</feature>
<reference evidence="2 3" key="1">
    <citation type="submission" date="2019-09" db="EMBL/GenBank/DDBJ databases">
        <title>In-depth cultivation of the pig gut microbiome towards novel bacterial diversity and tailored functional studies.</title>
        <authorList>
            <person name="Wylensek D."/>
            <person name="Hitch T.C.A."/>
            <person name="Clavel T."/>
        </authorList>
    </citation>
    <scope>NUCLEOTIDE SEQUENCE [LARGE SCALE GENOMIC DNA]</scope>
    <source>
        <strain evidence="2 3">PG-178-WT-4</strain>
    </source>
</reference>
<dbReference type="InterPro" id="IPR007486">
    <property type="entry name" value="YebE"/>
</dbReference>
<dbReference type="Gene3D" id="1.10.3680.10">
    <property type="entry name" value="TerB-like"/>
    <property type="match status" value="1"/>
</dbReference>
<evidence type="ECO:0000256" key="1">
    <source>
        <dbReference type="SAM" id="Phobius"/>
    </source>
</evidence>
<proteinExistence type="predicted"/>
<evidence type="ECO:0000313" key="2">
    <source>
        <dbReference type="EMBL" id="MSS28796.1"/>
    </source>
</evidence>
<sequence length="240" mass="24445">MKNILDALNGSGGLKAGLGSVGDTLKNTLQNAGAASPGGIGGLLGSAALGGLLGALFTGKSAKKIAKGALMAGGTAAAGALAWSFYKKWAQVRQDGMAASPSTAPAAESAPQAQAALPPAEETALLLLEAMVFAARADGHIDEEEKARIQDTAASLFPGQSLSRLLDGLMDSPIDPAALAARVRDPEEGRDLYRLSCAVVNVDNFMERSYLDGLGQALGIDAQERAQLEKETEAAVRNAG</sequence>
<dbReference type="Pfam" id="PF04391">
    <property type="entry name" value="DUF533"/>
    <property type="match status" value="1"/>
</dbReference>
<accession>A0A6L5XNU4</accession>
<organism evidence="2 3">
    <name type="scientific">Desulfovibrio porci</name>
    <dbReference type="NCBI Taxonomy" id="2605782"/>
    <lineage>
        <taxon>Bacteria</taxon>
        <taxon>Pseudomonadati</taxon>
        <taxon>Thermodesulfobacteriota</taxon>
        <taxon>Desulfovibrionia</taxon>
        <taxon>Desulfovibrionales</taxon>
        <taxon>Desulfovibrionaceae</taxon>
        <taxon>Desulfovibrio</taxon>
    </lineage>
</organism>
<name>A0A6L5XNU4_9BACT</name>
<keyword evidence="1" id="KW-0812">Transmembrane</keyword>
<dbReference type="SUPFAM" id="SSF158682">
    <property type="entry name" value="TerB-like"/>
    <property type="match status" value="1"/>
</dbReference>
<comment type="caution">
    <text evidence="2">The sequence shown here is derived from an EMBL/GenBank/DDBJ whole genome shotgun (WGS) entry which is preliminary data.</text>
</comment>
<dbReference type="AlphaFoldDB" id="A0A6L5XNU4"/>
<keyword evidence="1" id="KW-0472">Membrane</keyword>
<dbReference type="InterPro" id="IPR029024">
    <property type="entry name" value="TerB-like"/>
</dbReference>
<gene>
    <name evidence="2" type="ORF">FYJ44_12305</name>
</gene>
<keyword evidence="3" id="KW-1185">Reference proteome</keyword>
<dbReference type="RefSeq" id="WP_154512564.1">
    <property type="nucleotide sequence ID" value="NZ_JAXELC010000046.1"/>
</dbReference>
<evidence type="ECO:0000313" key="3">
    <source>
        <dbReference type="Proteomes" id="UP000477488"/>
    </source>
</evidence>
<feature type="transmembrane region" description="Helical" evidence="1">
    <location>
        <begin position="69"/>
        <end position="86"/>
    </location>
</feature>
<dbReference type="EMBL" id="VUMH01000014">
    <property type="protein sequence ID" value="MSS28796.1"/>
    <property type="molecule type" value="Genomic_DNA"/>
</dbReference>
<dbReference type="CDD" id="cd07178">
    <property type="entry name" value="terB_like_YebE"/>
    <property type="match status" value="1"/>
</dbReference>
<dbReference type="Proteomes" id="UP000477488">
    <property type="component" value="Unassembled WGS sequence"/>
</dbReference>
<protein>
    <submittedName>
        <fullName evidence="2">Tellurite resistance TerB family protein</fullName>
    </submittedName>
</protein>
<keyword evidence="1" id="KW-1133">Transmembrane helix</keyword>